<dbReference type="InterPro" id="IPR007359">
    <property type="entry name" value="SigmaE_reg_RseC_MucC"/>
</dbReference>
<accession>A0A3B0X084</accession>
<keyword evidence="1" id="KW-1133">Transmembrane helix</keyword>
<reference evidence="2" key="1">
    <citation type="submission" date="2018-06" db="EMBL/GenBank/DDBJ databases">
        <authorList>
            <person name="Zhirakovskaya E."/>
        </authorList>
    </citation>
    <scope>NUCLEOTIDE SEQUENCE</scope>
</reference>
<keyword evidence="1" id="KW-0472">Membrane</keyword>
<sequence length="143" mass="15832">MIEETALVLETRHNRVLLQTQRKSACQSCSVKSGCGTSVLAKVVGRRSSEFTVENTLGARVGEQVIVAVDENALVQGSVLIYLFPLLAMLLSGLLAEQFFATEFITIIFSFAGLLISMIGARYIFLNTRLKKIIHPQLVRRVF</sequence>
<name>A0A3B0X084_9ZZZZ</name>
<proteinExistence type="predicted"/>
<dbReference type="InterPro" id="IPR026268">
    <property type="entry name" value="RseC"/>
</dbReference>
<dbReference type="PANTHER" id="PTHR35867">
    <property type="entry name" value="PROTEIN RSEC"/>
    <property type="match status" value="1"/>
</dbReference>
<evidence type="ECO:0000256" key="1">
    <source>
        <dbReference type="SAM" id="Phobius"/>
    </source>
</evidence>
<dbReference type="EMBL" id="UOFH01000191">
    <property type="protein sequence ID" value="VAW61658.1"/>
    <property type="molecule type" value="Genomic_DNA"/>
</dbReference>
<organism evidence="2">
    <name type="scientific">hydrothermal vent metagenome</name>
    <dbReference type="NCBI Taxonomy" id="652676"/>
    <lineage>
        <taxon>unclassified sequences</taxon>
        <taxon>metagenomes</taxon>
        <taxon>ecological metagenomes</taxon>
    </lineage>
</organism>
<dbReference type="PIRSF" id="PIRSF004923">
    <property type="entry name" value="RseC"/>
    <property type="match status" value="1"/>
</dbReference>
<dbReference type="PANTHER" id="PTHR35867:SF1">
    <property type="entry name" value="PROTEIN RSEC"/>
    <property type="match status" value="1"/>
</dbReference>
<keyword evidence="1" id="KW-0812">Transmembrane</keyword>
<feature type="transmembrane region" description="Helical" evidence="1">
    <location>
        <begin position="79"/>
        <end position="101"/>
    </location>
</feature>
<gene>
    <name evidence="2" type="ORF">MNBD_GAMMA08-1349</name>
</gene>
<evidence type="ECO:0008006" key="3">
    <source>
        <dbReference type="Google" id="ProtNLM"/>
    </source>
</evidence>
<dbReference type="AlphaFoldDB" id="A0A3B0X084"/>
<protein>
    <recommendedName>
        <fullName evidence="3">Sigma factor RpoE regulatory protein RseC</fullName>
    </recommendedName>
</protein>
<feature type="transmembrane region" description="Helical" evidence="1">
    <location>
        <begin position="107"/>
        <end position="125"/>
    </location>
</feature>
<dbReference type="Pfam" id="PF04246">
    <property type="entry name" value="RseC_MucC"/>
    <property type="match status" value="1"/>
</dbReference>
<evidence type="ECO:0000313" key="2">
    <source>
        <dbReference type="EMBL" id="VAW61658.1"/>
    </source>
</evidence>